<protein>
    <submittedName>
        <fullName evidence="1">Uncharacterized protein</fullName>
    </submittedName>
</protein>
<sequence length="126" mass="14403">MATPKNQSLNVPEPKNDLSVYKDLAEILHICKQRMDKQKTVSPPSPYQLDTPLNNLIRECFGLWSEQSSAYGIHFNSVSGQYGGEFYEFVKALFEHYFPKSAYQSDQALGKRIKRVMNARRGKDIG</sequence>
<comment type="caution">
    <text evidence="1">The sequence shown here is derived from an EMBL/GenBank/DDBJ whole genome shotgun (WGS) entry which is preliminary data.</text>
</comment>
<gene>
    <name evidence="1" type="ORF">GCM10008927_09530</name>
</gene>
<dbReference type="EMBL" id="BMZF01000001">
    <property type="protein sequence ID" value="GHA46414.1"/>
    <property type="molecule type" value="Genomic_DNA"/>
</dbReference>
<name>A0ABQ3CVZ1_9RHOB</name>
<proteinExistence type="predicted"/>
<reference evidence="2" key="1">
    <citation type="journal article" date="2019" name="Int. J. Syst. Evol. Microbiol.">
        <title>The Global Catalogue of Microorganisms (GCM) 10K type strain sequencing project: providing services to taxonomists for standard genome sequencing and annotation.</title>
        <authorList>
            <consortium name="The Broad Institute Genomics Platform"/>
            <consortium name="The Broad Institute Genome Sequencing Center for Infectious Disease"/>
            <person name="Wu L."/>
            <person name="Ma J."/>
        </authorList>
    </citation>
    <scope>NUCLEOTIDE SEQUENCE [LARGE SCALE GENOMIC DNA]</scope>
    <source>
        <strain evidence="2">KCTC 32465</strain>
    </source>
</reference>
<evidence type="ECO:0000313" key="1">
    <source>
        <dbReference type="EMBL" id="GHA46414.1"/>
    </source>
</evidence>
<dbReference type="Proteomes" id="UP000634455">
    <property type="component" value="Unassembled WGS sequence"/>
</dbReference>
<accession>A0ABQ3CVZ1</accession>
<organism evidence="1 2">
    <name type="scientific">Paramylibacter ulvae</name>
    <dbReference type="NCBI Taxonomy" id="1651968"/>
    <lineage>
        <taxon>Bacteria</taxon>
        <taxon>Pseudomonadati</taxon>
        <taxon>Pseudomonadota</taxon>
        <taxon>Alphaproteobacteria</taxon>
        <taxon>Rhodobacterales</taxon>
        <taxon>Paracoccaceae</taxon>
        <taxon>Paramylibacter</taxon>
    </lineage>
</organism>
<keyword evidence="2" id="KW-1185">Reference proteome</keyword>
<evidence type="ECO:0000313" key="2">
    <source>
        <dbReference type="Proteomes" id="UP000634455"/>
    </source>
</evidence>